<dbReference type="PANTHER" id="PTHR43156:SF2">
    <property type="entry name" value="STAGE II SPORULATION PROTEIN E"/>
    <property type="match status" value="1"/>
</dbReference>
<dbReference type="Gene3D" id="3.60.40.10">
    <property type="entry name" value="PPM-type phosphatase domain"/>
    <property type="match status" value="1"/>
</dbReference>
<keyword evidence="1" id="KW-0378">Hydrolase</keyword>
<sequence>MLSQKGIIRLSVIFGSIFWSLLTITDLMALFSQENNIVFGLPNFVSNMLLTFFIISVLTFYRYNIGKAESVNFVELLWRVFVFGLIATLVTLAIEFFFTLFGSHKFAHNALIINFFYHIILGLVVGFLISTYVVWKRLILYQKSKSLLAAWQIFEYCLMATLIFDWFSHDYQDTAFLVLYSILAIIGVFLSFNLKWIAYLNFKQKWRSILFIALVVIYIWYFFKSLMFYSEQTVLVRDLLNSVFVLSIITFIVVYSLISFLVILFNLPTTSVFERKIKEAVNFQRLSQSIPAGESEEKVYEILLDSAVSAVYSDAAWLAINDEENEVKLTLTYNLQKKEIKDIETALDNSRFKKTLNSEFEKNPQYPKISANLRNTTFKSILYFPVLVKNRKIGTLALLKQVDDGFNKEMVDIIDTFVNQASISIENFRLLNEAIVTERYKEELEIANRVQSKLLPAQLKNNEAFHIHAFTVAADEVGGDYYDFFQLDDHRSALIIGDVSGKGTSAAFNMAQMKGIFQGLVQLDLDPKDFLIHANNALSRCLETTSFITVSYFLIDSLEKKVHFARAGHCPSLFYSTERQSADYFKNKGLGLGILRNSNFHKYVQVNDFEYKKDDVLVLYTDGVTEACNADKEQFGTERLLSALTKHADQPPKNIQQGIINELYEFCGKRSLDDDYTLVILKFK</sequence>
<feature type="transmembrane region" description="Helical" evidence="2">
    <location>
        <begin position="243"/>
        <end position="267"/>
    </location>
</feature>
<dbReference type="EMBL" id="JAOYOD010000001">
    <property type="protein sequence ID" value="MCV9388085.1"/>
    <property type="molecule type" value="Genomic_DNA"/>
</dbReference>
<dbReference type="Pfam" id="PF13185">
    <property type="entry name" value="GAF_2"/>
    <property type="match status" value="1"/>
</dbReference>
<evidence type="ECO:0000313" key="5">
    <source>
        <dbReference type="Proteomes" id="UP001300692"/>
    </source>
</evidence>
<dbReference type="SMART" id="SM00331">
    <property type="entry name" value="PP2C_SIG"/>
    <property type="match status" value="1"/>
</dbReference>
<organism evidence="4 5">
    <name type="scientific">Reichenbachiella ulvae</name>
    <dbReference type="NCBI Taxonomy" id="2980104"/>
    <lineage>
        <taxon>Bacteria</taxon>
        <taxon>Pseudomonadati</taxon>
        <taxon>Bacteroidota</taxon>
        <taxon>Cytophagia</taxon>
        <taxon>Cytophagales</taxon>
        <taxon>Reichenbachiellaceae</taxon>
        <taxon>Reichenbachiella</taxon>
    </lineage>
</organism>
<feature type="transmembrane region" description="Helical" evidence="2">
    <location>
        <begin position="206"/>
        <end position="223"/>
    </location>
</feature>
<keyword evidence="2" id="KW-0472">Membrane</keyword>
<evidence type="ECO:0000259" key="3">
    <source>
        <dbReference type="SMART" id="SM00331"/>
    </source>
</evidence>
<keyword evidence="2" id="KW-0812">Transmembrane</keyword>
<dbReference type="Proteomes" id="UP001300692">
    <property type="component" value="Unassembled WGS sequence"/>
</dbReference>
<dbReference type="SUPFAM" id="SSF81606">
    <property type="entry name" value="PP2C-like"/>
    <property type="match status" value="1"/>
</dbReference>
<feature type="transmembrane region" description="Helical" evidence="2">
    <location>
        <begin position="147"/>
        <end position="168"/>
    </location>
</feature>
<dbReference type="InterPro" id="IPR052016">
    <property type="entry name" value="Bact_Sigma-Reg"/>
</dbReference>
<dbReference type="SUPFAM" id="SSF55781">
    <property type="entry name" value="GAF domain-like"/>
    <property type="match status" value="1"/>
</dbReference>
<dbReference type="InterPro" id="IPR001932">
    <property type="entry name" value="PPM-type_phosphatase-like_dom"/>
</dbReference>
<dbReference type="InterPro" id="IPR036457">
    <property type="entry name" value="PPM-type-like_dom_sf"/>
</dbReference>
<feature type="transmembrane region" description="Helical" evidence="2">
    <location>
        <begin position="174"/>
        <end position="194"/>
    </location>
</feature>
<feature type="transmembrane region" description="Helical" evidence="2">
    <location>
        <begin position="44"/>
        <end position="64"/>
    </location>
</feature>
<name>A0ABT3CWK6_9BACT</name>
<keyword evidence="2" id="KW-1133">Transmembrane helix</keyword>
<dbReference type="Pfam" id="PF07228">
    <property type="entry name" value="SpoIIE"/>
    <property type="match status" value="1"/>
</dbReference>
<gene>
    <name evidence="4" type="ORF">N7U62_15495</name>
</gene>
<evidence type="ECO:0000256" key="1">
    <source>
        <dbReference type="ARBA" id="ARBA00022801"/>
    </source>
</evidence>
<feature type="domain" description="PPM-type phosphatase" evidence="3">
    <location>
        <begin position="462"/>
        <end position="683"/>
    </location>
</feature>
<reference evidence="4 5" key="1">
    <citation type="submission" date="2022-10" db="EMBL/GenBank/DDBJ databases">
        <title>Comparative genomics and taxonomic characterization of three novel marine species of genus Reichenbachiella exhibiting antioxidant and polysaccharide degradation activities.</title>
        <authorList>
            <person name="Muhammad N."/>
            <person name="Lee Y.-J."/>
            <person name="Ko J."/>
            <person name="Kim S.-G."/>
        </authorList>
    </citation>
    <scope>NUCLEOTIDE SEQUENCE [LARGE SCALE GENOMIC DNA]</scope>
    <source>
        <strain evidence="4 5">ABR2-5</strain>
    </source>
</reference>
<evidence type="ECO:0000313" key="4">
    <source>
        <dbReference type="EMBL" id="MCV9388085.1"/>
    </source>
</evidence>
<dbReference type="PANTHER" id="PTHR43156">
    <property type="entry name" value="STAGE II SPORULATION PROTEIN E-RELATED"/>
    <property type="match status" value="1"/>
</dbReference>
<accession>A0ABT3CWK6</accession>
<protein>
    <submittedName>
        <fullName evidence="4">SpoIIE family protein phosphatase</fullName>
    </submittedName>
</protein>
<dbReference type="InterPro" id="IPR029016">
    <property type="entry name" value="GAF-like_dom_sf"/>
</dbReference>
<keyword evidence="5" id="KW-1185">Reference proteome</keyword>
<dbReference type="InterPro" id="IPR003018">
    <property type="entry name" value="GAF"/>
</dbReference>
<evidence type="ECO:0000256" key="2">
    <source>
        <dbReference type="SAM" id="Phobius"/>
    </source>
</evidence>
<proteinExistence type="predicted"/>
<dbReference type="RefSeq" id="WP_264138910.1">
    <property type="nucleotide sequence ID" value="NZ_JAOYOD010000001.1"/>
</dbReference>
<dbReference type="Gene3D" id="3.30.450.40">
    <property type="match status" value="1"/>
</dbReference>
<feature type="transmembrane region" description="Helical" evidence="2">
    <location>
        <begin position="115"/>
        <end position="135"/>
    </location>
</feature>
<feature type="transmembrane region" description="Helical" evidence="2">
    <location>
        <begin position="12"/>
        <end position="32"/>
    </location>
</feature>
<feature type="transmembrane region" description="Helical" evidence="2">
    <location>
        <begin position="76"/>
        <end position="103"/>
    </location>
</feature>
<comment type="caution">
    <text evidence="4">The sequence shown here is derived from an EMBL/GenBank/DDBJ whole genome shotgun (WGS) entry which is preliminary data.</text>
</comment>